<proteinExistence type="predicted"/>
<reference evidence="2 3" key="1">
    <citation type="submission" date="2024-01" db="EMBL/GenBank/DDBJ databases">
        <title>The genomes of 5 underutilized Papilionoideae crops provide insights into root nodulation and disease resistanc.</title>
        <authorList>
            <person name="Jiang F."/>
        </authorList>
    </citation>
    <scope>NUCLEOTIDE SEQUENCE [LARGE SCALE GENOMIC DNA]</scope>
    <source>
        <strain evidence="2">LVBAO_FW01</strain>
        <tissue evidence="2">Leaves</tissue>
    </source>
</reference>
<accession>A0AAN9JZY9</accession>
<sequence>MNKLATIFHCNFLDVMFVENADLEVVFAENVEPEVVENQDDCTYDVYVNEDKSFKRSSMNEDSEYEPLDEDTNGLD</sequence>
<dbReference type="Proteomes" id="UP001367508">
    <property type="component" value="Unassembled WGS sequence"/>
</dbReference>
<name>A0AAN9JZY9_CANGL</name>
<evidence type="ECO:0000313" key="3">
    <source>
        <dbReference type="Proteomes" id="UP001367508"/>
    </source>
</evidence>
<feature type="compositionally biased region" description="Acidic residues" evidence="1">
    <location>
        <begin position="61"/>
        <end position="76"/>
    </location>
</feature>
<dbReference type="EMBL" id="JAYMYQ010000010">
    <property type="protein sequence ID" value="KAK7308665.1"/>
    <property type="molecule type" value="Genomic_DNA"/>
</dbReference>
<comment type="caution">
    <text evidence="2">The sequence shown here is derived from an EMBL/GenBank/DDBJ whole genome shotgun (WGS) entry which is preliminary data.</text>
</comment>
<evidence type="ECO:0000256" key="1">
    <source>
        <dbReference type="SAM" id="MobiDB-lite"/>
    </source>
</evidence>
<feature type="region of interest" description="Disordered" evidence="1">
    <location>
        <begin position="55"/>
        <end position="76"/>
    </location>
</feature>
<keyword evidence="3" id="KW-1185">Reference proteome</keyword>
<protein>
    <submittedName>
        <fullName evidence="2">Uncharacterized protein</fullName>
    </submittedName>
</protein>
<evidence type="ECO:0000313" key="2">
    <source>
        <dbReference type="EMBL" id="KAK7308665.1"/>
    </source>
</evidence>
<gene>
    <name evidence="2" type="ORF">VNO77_42285</name>
</gene>
<dbReference type="AlphaFoldDB" id="A0AAN9JZY9"/>
<organism evidence="2 3">
    <name type="scientific">Canavalia gladiata</name>
    <name type="common">Sword bean</name>
    <name type="synonym">Dolichos gladiatus</name>
    <dbReference type="NCBI Taxonomy" id="3824"/>
    <lineage>
        <taxon>Eukaryota</taxon>
        <taxon>Viridiplantae</taxon>
        <taxon>Streptophyta</taxon>
        <taxon>Embryophyta</taxon>
        <taxon>Tracheophyta</taxon>
        <taxon>Spermatophyta</taxon>
        <taxon>Magnoliopsida</taxon>
        <taxon>eudicotyledons</taxon>
        <taxon>Gunneridae</taxon>
        <taxon>Pentapetalae</taxon>
        <taxon>rosids</taxon>
        <taxon>fabids</taxon>
        <taxon>Fabales</taxon>
        <taxon>Fabaceae</taxon>
        <taxon>Papilionoideae</taxon>
        <taxon>50 kb inversion clade</taxon>
        <taxon>NPAAA clade</taxon>
        <taxon>indigoferoid/millettioid clade</taxon>
        <taxon>Phaseoleae</taxon>
        <taxon>Canavalia</taxon>
    </lineage>
</organism>